<accession>A0A3B9IHU7</accession>
<dbReference type="PROSITE" id="PS01124">
    <property type="entry name" value="HTH_ARAC_FAMILY_2"/>
    <property type="match status" value="1"/>
</dbReference>
<organism evidence="4 5">
    <name type="scientific">Tistrella mobilis</name>
    <dbReference type="NCBI Taxonomy" id="171437"/>
    <lineage>
        <taxon>Bacteria</taxon>
        <taxon>Pseudomonadati</taxon>
        <taxon>Pseudomonadota</taxon>
        <taxon>Alphaproteobacteria</taxon>
        <taxon>Geminicoccales</taxon>
        <taxon>Geminicoccaceae</taxon>
        <taxon>Tistrella</taxon>
    </lineage>
</organism>
<dbReference type="Gene3D" id="1.10.10.60">
    <property type="entry name" value="Homeodomain-like"/>
    <property type="match status" value="1"/>
</dbReference>
<gene>
    <name evidence="4" type="ORF">DCK97_08530</name>
</gene>
<dbReference type="InterPro" id="IPR009057">
    <property type="entry name" value="Homeodomain-like_sf"/>
</dbReference>
<sequence>LLFGYARSLHRELPHLPPEDAAQSACHLRDLAVMALGATRDAGQIAMDAGFGDLSWFNARFKRCYGLSPRDVRARARRGD</sequence>
<feature type="non-terminal residue" evidence="4">
    <location>
        <position position="1"/>
    </location>
</feature>
<dbReference type="GO" id="GO:0043565">
    <property type="term" value="F:sequence-specific DNA binding"/>
    <property type="evidence" value="ECO:0007669"/>
    <property type="project" value="InterPro"/>
</dbReference>
<keyword evidence="2" id="KW-0804">Transcription</keyword>
<evidence type="ECO:0000259" key="3">
    <source>
        <dbReference type="PROSITE" id="PS01124"/>
    </source>
</evidence>
<protein>
    <recommendedName>
        <fullName evidence="3">HTH araC/xylS-type domain-containing protein</fullName>
    </recommendedName>
</protein>
<dbReference type="AlphaFoldDB" id="A0A3B9IHU7"/>
<comment type="caution">
    <text evidence="4">The sequence shown here is derived from an EMBL/GenBank/DDBJ whole genome shotgun (WGS) entry which is preliminary data.</text>
</comment>
<dbReference type="Proteomes" id="UP000257706">
    <property type="component" value="Unassembled WGS sequence"/>
</dbReference>
<evidence type="ECO:0000256" key="2">
    <source>
        <dbReference type="ARBA" id="ARBA00023163"/>
    </source>
</evidence>
<dbReference type="SUPFAM" id="SSF46689">
    <property type="entry name" value="Homeodomain-like"/>
    <property type="match status" value="1"/>
</dbReference>
<dbReference type="Pfam" id="PF12833">
    <property type="entry name" value="HTH_18"/>
    <property type="match status" value="1"/>
</dbReference>
<name>A0A3B9IHU7_9PROT</name>
<dbReference type="EMBL" id="DMAI01000131">
    <property type="protein sequence ID" value="HAE47451.1"/>
    <property type="molecule type" value="Genomic_DNA"/>
</dbReference>
<evidence type="ECO:0000313" key="5">
    <source>
        <dbReference type="Proteomes" id="UP000257706"/>
    </source>
</evidence>
<evidence type="ECO:0000256" key="1">
    <source>
        <dbReference type="ARBA" id="ARBA00023015"/>
    </source>
</evidence>
<feature type="domain" description="HTH araC/xylS-type" evidence="3">
    <location>
        <begin position="44"/>
        <end position="75"/>
    </location>
</feature>
<evidence type="ECO:0000313" key="4">
    <source>
        <dbReference type="EMBL" id="HAE47451.1"/>
    </source>
</evidence>
<reference evidence="4 5" key="1">
    <citation type="journal article" date="2018" name="Nat. Biotechnol.">
        <title>A standardized bacterial taxonomy based on genome phylogeny substantially revises the tree of life.</title>
        <authorList>
            <person name="Parks D.H."/>
            <person name="Chuvochina M."/>
            <person name="Waite D.W."/>
            <person name="Rinke C."/>
            <person name="Skarshewski A."/>
            <person name="Chaumeil P.A."/>
            <person name="Hugenholtz P."/>
        </authorList>
    </citation>
    <scope>NUCLEOTIDE SEQUENCE [LARGE SCALE GENOMIC DNA]</scope>
    <source>
        <strain evidence="4">UBA8739</strain>
    </source>
</reference>
<dbReference type="GO" id="GO:0003700">
    <property type="term" value="F:DNA-binding transcription factor activity"/>
    <property type="evidence" value="ECO:0007669"/>
    <property type="project" value="InterPro"/>
</dbReference>
<proteinExistence type="predicted"/>
<keyword evidence="1" id="KW-0805">Transcription regulation</keyword>
<dbReference type="InterPro" id="IPR018060">
    <property type="entry name" value="HTH_AraC"/>
</dbReference>